<protein>
    <submittedName>
        <fullName evidence="2">DUF2550 family protein</fullName>
    </submittedName>
</protein>
<evidence type="ECO:0000313" key="2">
    <source>
        <dbReference type="EMBL" id="QGF24458.1"/>
    </source>
</evidence>
<dbReference type="EMBL" id="CP045725">
    <property type="protein sequence ID" value="QGF24458.1"/>
    <property type="molecule type" value="Genomic_DNA"/>
</dbReference>
<reference evidence="2 3" key="1">
    <citation type="submission" date="2019-10" db="EMBL/GenBank/DDBJ databases">
        <title>Genomic analysis of Raineyella sp. CBA3103.</title>
        <authorList>
            <person name="Roh S.W."/>
        </authorList>
    </citation>
    <scope>NUCLEOTIDE SEQUENCE [LARGE SCALE GENOMIC DNA]</scope>
    <source>
        <strain evidence="2 3">CBA3103</strain>
    </source>
</reference>
<gene>
    <name evidence="2" type="ORF">Rai3103_13270</name>
</gene>
<dbReference type="AlphaFoldDB" id="A0A5Q2FCG7"/>
<organism evidence="2 3">
    <name type="scientific">Raineyella fluvialis</name>
    <dbReference type="NCBI Taxonomy" id="2662261"/>
    <lineage>
        <taxon>Bacteria</taxon>
        <taxon>Bacillati</taxon>
        <taxon>Actinomycetota</taxon>
        <taxon>Actinomycetes</taxon>
        <taxon>Propionibacteriales</taxon>
        <taxon>Propionibacteriaceae</taxon>
        <taxon>Raineyella</taxon>
    </lineage>
</organism>
<name>A0A5Q2FCG7_9ACTN</name>
<dbReference type="Pfam" id="PF10739">
    <property type="entry name" value="DUF2550"/>
    <property type="match status" value="1"/>
</dbReference>
<evidence type="ECO:0000313" key="3">
    <source>
        <dbReference type="Proteomes" id="UP000386847"/>
    </source>
</evidence>
<dbReference type="Proteomes" id="UP000386847">
    <property type="component" value="Chromosome"/>
</dbReference>
<keyword evidence="3" id="KW-1185">Reference proteome</keyword>
<dbReference type="InterPro" id="IPR019675">
    <property type="entry name" value="DUF2550"/>
</dbReference>
<dbReference type="RefSeq" id="WP_153572987.1">
    <property type="nucleotide sequence ID" value="NZ_CP045725.1"/>
</dbReference>
<proteinExistence type="predicted"/>
<sequence>MYLAVLKFCIVALVVLAIPVILIVARRIWLVRTVGAFDCSMIMESATPGTRWVPGVGRFKGEELWWYPDFGWSFSPRLRFPRDRTIALPSRDLTGTEIAPEFADYRVVPLSRKIGGGTAVWDLAMAPPAVTAVLSWLEAAPPGMGHHRPQMPPPPERRQRP</sequence>
<accession>A0A5Q2FCG7</accession>
<dbReference type="KEGG" id="rain:Rai3103_13270"/>
<feature type="region of interest" description="Disordered" evidence="1">
    <location>
        <begin position="141"/>
        <end position="161"/>
    </location>
</feature>
<evidence type="ECO:0000256" key="1">
    <source>
        <dbReference type="SAM" id="MobiDB-lite"/>
    </source>
</evidence>